<dbReference type="SUPFAM" id="SSF52113">
    <property type="entry name" value="BRCT domain"/>
    <property type="match status" value="1"/>
</dbReference>
<evidence type="ECO:0000256" key="13">
    <source>
        <dbReference type="PIRNR" id="PIRNR036573"/>
    </source>
</evidence>
<dbReference type="Gene3D" id="3.30.1490.100">
    <property type="entry name" value="DNA polymerase, Y-family, little finger domain"/>
    <property type="match status" value="1"/>
</dbReference>
<organism evidence="18">
    <name type="scientific">Solanum lycopersicum</name>
    <name type="common">Tomato</name>
    <name type="synonym">Lycopersicon esculentum</name>
    <dbReference type="NCBI Taxonomy" id="4081"/>
    <lineage>
        <taxon>Eukaryota</taxon>
        <taxon>Viridiplantae</taxon>
        <taxon>Streptophyta</taxon>
        <taxon>Embryophyta</taxon>
        <taxon>Tracheophyta</taxon>
        <taxon>Spermatophyta</taxon>
        <taxon>Magnoliopsida</taxon>
        <taxon>eudicotyledons</taxon>
        <taxon>Gunneridae</taxon>
        <taxon>Pentapetalae</taxon>
        <taxon>asterids</taxon>
        <taxon>lamiids</taxon>
        <taxon>Solanales</taxon>
        <taxon>Solanaceae</taxon>
        <taxon>Solanoideae</taxon>
        <taxon>Solaneae</taxon>
        <taxon>Solanum</taxon>
        <taxon>Solanum subgen. Lycopersicon</taxon>
    </lineage>
</organism>
<dbReference type="PROSITE" id="PS50173">
    <property type="entry name" value="UMUC"/>
    <property type="match status" value="1"/>
</dbReference>
<evidence type="ECO:0000259" key="16">
    <source>
        <dbReference type="PROSITE" id="PS50172"/>
    </source>
</evidence>
<dbReference type="AlphaFoldDB" id="A0A3Q7ES14"/>
<dbReference type="GO" id="GO:0042276">
    <property type="term" value="P:error-prone translesion synthesis"/>
    <property type="evidence" value="ECO:0000318"/>
    <property type="project" value="GO_Central"/>
</dbReference>
<dbReference type="Gene3D" id="3.40.50.10190">
    <property type="entry name" value="BRCT domain"/>
    <property type="match status" value="1"/>
</dbReference>
<dbReference type="InParanoid" id="A0A3Q7ES14"/>
<dbReference type="CDD" id="cd01701">
    <property type="entry name" value="PolY_Rev1"/>
    <property type="match status" value="1"/>
</dbReference>
<dbReference type="GO" id="GO:0003684">
    <property type="term" value="F:damaged DNA binding"/>
    <property type="evidence" value="ECO:0007669"/>
    <property type="project" value="UniProtKB-UniRule"/>
</dbReference>
<dbReference type="InterPro" id="IPR043128">
    <property type="entry name" value="Rev_trsase/Diguanyl_cyclase"/>
</dbReference>
<proteinExistence type="inferred from homology"/>
<evidence type="ECO:0000313" key="19">
    <source>
        <dbReference type="Proteomes" id="UP000004994"/>
    </source>
</evidence>
<feature type="binding site" evidence="14">
    <location>
        <position position="390"/>
    </location>
    <ligand>
        <name>Mg(2+)</name>
        <dbReference type="ChEBI" id="CHEBI:18420"/>
        <label>1</label>
    </ligand>
</feature>
<dbReference type="Proteomes" id="UP000004994">
    <property type="component" value="Chromosome 1"/>
</dbReference>
<dbReference type="InterPro" id="IPR043502">
    <property type="entry name" value="DNA/RNA_pol_sf"/>
</dbReference>
<dbReference type="Pfam" id="PF16589">
    <property type="entry name" value="BRCT_2"/>
    <property type="match status" value="1"/>
</dbReference>
<dbReference type="Gramene" id="Solyc01g107510.3.1">
    <property type="protein sequence ID" value="Solyc01g107510.3.1"/>
    <property type="gene ID" value="Solyc01g107510.3"/>
</dbReference>
<dbReference type="FunFam" id="3.40.50.10190:FF:000011">
    <property type="entry name" value="DNA repair protein REV1"/>
    <property type="match status" value="1"/>
</dbReference>
<reference evidence="18" key="2">
    <citation type="submission" date="2019-01" db="UniProtKB">
        <authorList>
            <consortium name="EnsemblPlants"/>
        </authorList>
    </citation>
    <scope>IDENTIFICATION</scope>
    <source>
        <strain evidence="18">cv. Heinz 1706</strain>
    </source>
</reference>
<dbReference type="STRING" id="4081.A0A3Q7ES14"/>
<feature type="binding site" evidence="14">
    <location>
        <position position="485"/>
    </location>
    <ligand>
        <name>Mg(2+)</name>
        <dbReference type="ChEBI" id="CHEBI:18420"/>
        <label>1</label>
    </ligand>
</feature>
<dbReference type="GO" id="GO:0005634">
    <property type="term" value="C:nucleus"/>
    <property type="evidence" value="ECO:0007669"/>
    <property type="project" value="UniProtKB-SubCell"/>
</dbReference>
<keyword evidence="6 13" id="KW-0548">Nucleotidyltransferase</keyword>
<dbReference type="PROSITE" id="PS50172">
    <property type="entry name" value="BRCT"/>
    <property type="match status" value="1"/>
</dbReference>
<evidence type="ECO:0000256" key="14">
    <source>
        <dbReference type="PIRSR" id="PIRSR036573-2"/>
    </source>
</evidence>
<reference evidence="18" key="1">
    <citation type="journal article" date="2012" name="Nature">
        <title>The tomato genome sequence provides insights into fleshy fruit evolution.</title>
        <authorList>
            <consortium name="Tomato Genome Consortium"/>
        </authorList>
    </citation>
    <scope>NUCLEOTIDE SEQUENCE [LARGE SCALE GENOMIC DNA]</scope>
    <source>
        <strain evidence="18">cv. Heinz 1706</strain>
    </source>
</reference>
<dbReference type="EC" id="2.7.7.-" evidence="13"/>
<dbReference type="GO" id="GO:0046872">
    <property type="term" value="F:metal ion binding"/>
    <property type="evidence" value="ECO:0007669"/>
    <property type="project" value="UniProtKB-KW"/>
</dbReference>
<comment type="similarity">
    <text evidence="2 13">Belongs to the DNA polymerase type-Y family.</text>
</comment>
<feature type="binding site" evidence="14">
    <location>
        <position position="486"/>
    </location>
    <ligand>
        <name>Mg(2+)</name>
        <dbReference type="ChEBI" id="CHEBI:18420"/>
        <label>1</label>
    </ligand>
</feature>
<dbReference type="FunCoup" id="A0A3Q7ES14">
    <property type="interactions" value="2470"/>
</dbReference>
<feature type="domain" description="UmuC" evidence="17">
    <location>
        <begin position="386"/>
        <end position="565"/>
    </location>
</feature>
<dbReference type="InterPro" id="IPR053848">
    <property type="entry name" value="IMS_HHH_1"/>
</dbReference>
<keyword evidence="7 14" id="KW-0479">Metal-binding</keyword>
<evidence type="ECO:0000256" key="8">
    <source>
        <dbReference type="ARBA" id="ARBA00022763"/>
    </source>
</evidence>
<feature type="region of interest" description="Disordered" evidence="15">
    <location>
        <begin position="265"/>
        <end position="307"/>
    </location>
</feature>
<dbReference type="OMA" id="EELHKCF"/>
<dbReference type="GO" id="GO:0003887">
    <property type="term" value="F:DNA-directed DNA polymerase activity"/>
    <property type="evidence" value="ECO:0000318"/>
    <property type="project" value="GO_Central"/>
</dbReference>
<comment type="subcellular location">
    <subcellularLocation>
        <location evidence="1 13">Nucleus</location>
    </subcellularLocation>
</comment>
<dbReference type="Pfam" id="PF00817">
    <property type="entry name" value="IMS"/>
    <property type="match status" value="1"/>
</dbReference>
<dbReference type="PIRSF" id="PIRSF036573">
    <property type="entry name" value="REV1"/>
    <property type="match status" value="1"/>
</dbReference>
<keyword evidence="11 13" id="KW-0234">DNA repair</keyword>
<dbReference type="PANTHER" id="PTHR45990:SF1">
    <property type="entry name" value="DNA REPAIR PROTEIN REV1"/>
    <property type="match status" value="1"/>
</dbReference>
<accession>A0A3Q7ES14</accession>
<dbReference type="GO" id="GO:0006281">
    <property type="term" value="P:DNA repair"/>
    <property type="evidence" value="ECO:0007669"/>
    <property type="project" value="UniProtKB-KW"/>
</dbReference>
<feature type="region of interest" description="Disordered" evidence="15">
    <location>
        <begin position="1"/>
        <end position="38"/>
    </location>
</feature>
<feature type="domain" description="BRCT" evidence="16">
    <location>
        <begin position="91"/>
        <end position="182"/>
    </location>
</feature>
<dbReference type="EnsemblPlants" id="Solyc01g107510.3.1">
    <property type="protein sequence ID" value="Solyc01g107510.3.1"/>
    <property type="gene ID" value="Solyc01g107510.3"/>
</dbReference>
<evidence type="ECO:0000256" key="1">
    <source>
        <dbReference type="ARBA" id="ARBA00004123"/>
    </source>
</evidence>
<evidence type="ECO:0000256" key="2">
    <source>
        <dbReference type="ARBA" id="ARBA00010945"/>
    </source>
</evidence>
<keyword evidence="12 13" id="KW-0539">Nucleus</keyword>
<comment type="cofactor">
    <cofactor evidence="14">
        <name>Mg(2+)</name>
        <dbReference type="ChEBI" id="CHEBI:18420"/>
    </cofactor>
    <text evidence="14">Binds 2 magnesium ions.</text>
</comment>
<evidence type="ECO:0000256" key="11">
    <source>
        <dbReference type="ARBA" id="ARBA00023204"/>
    </source>
</evidence>
<evidence type="ECO:0000256" key="12">
    <source>
        <dbReference type="ARBA" id="ARBA00023242"/>
    </source>
</evidence>
<dbReference type="Gene3D" id="6.10.250.1490">
    <property type="match status" value="1"/>
</dbReference>
<dbReference type="PANTHER" id="PTHR45990">
    <property type="entry name" value="DNA REPAIR PROTEIN REV1"/>
    <property type="match status" value="1"/>
</dbReference>
<feature type="compositionally biased region" description="Basic and acidic residues" evidence="15">
    <location>
        <begin position="265"/>
        <end position="278"/>
    </location>
</feature>
<keyword evidence="10 13" id="KW-0238">DNA-binding</keyword>
<keyword evidence="9 14" id="KW-0460">Magnesium</keyword>
<protein>
    <recommendedName>
        <fullName evidence="3 13">DNA repair protein REV1</fullName>
        <ecNumber evidence="13">2.7.7.-</ecNumber>
    </recommendedName>
</protein>
<dbReference type="Gene3D" id="3.30.70.270">
    <property type="match status" value="1"/>
</dbReference>
<dbReference type="InterPro" id="IPR036420">
    <property type="entry name" value="BRCT_dom_sf"/>
</dbReference>
<evidence type="ECO:0000256" key="6">
    <source>
        <dbReference type="ARBA" id="ARBA00022695"/>
    </source>
</evidence>
<evidence type="ECO:0000259" key="17">
    <source>
        <dbReference type="PROSITE" id="PS50173"/>
    </source>
</evidence>
<keyword evidence="8 13" id="KW-0227">DNA damage</keyword>
<dbReference type="GO" id="GO:0070987">
    <property type="term" value="P:error-free translesion synthesis"/>
    <property type="evidence" value="ECO:0000318"/>
    <property type="project" value="GO_Central"/>
</dbReference>
<dbReference type="InterPro" id="IPR036775">
    <property type="entry name" value="DNA_pol_Y-fam_lit_finger_sf"/>
</dbReference>
<dbReference type="InterPro" id="IPR012112">
    <property type="entry name" value="REV1"/>
</dbReference>
<dbReference type="InterPro" id="IPR017961">
    <property type="entry name" value="DNA_pol_Y-fam_little_finger"/>
</dbReference>
<dbReference type="SUPFAM" id="SSF56672">
    <property type="entry name" value="DNA/RNA polymerases"/>
    <property type="match status" value="1"/>
</dbReference>
<evidence type="ECO:0000256" key="15">
    <source>
        <dbReference type="SAM" id="MobiDB-lite"/>
    </source>
</evidence>
<evidence type="ECO:0000256" key="3">
    <source>
        <dbReference type="ARBA" id="ARBA00020399"/>
    </source>
</evidence>
<evidence type="ECO:0000256" key="10">
    <source>
        <dbReference type="ARBA" id="ARBA00023125"/>
    </source>
</evidence>
<dbReference type="Gene3D" id="1.10.150.20">
    <property type="entry name" value="5' to 3' exonuclease, C-terminal subdomain"/>
    <property type="match status" value="1"/>
</dbReference>
<evidence type="ECO:0000256" key="5">
    <source>
        <dbReference type="ARBA" id="ARBA00022679"/>
    </source>
</evidence>
<evidence type="ECO:0000313" key="18">
    <source>
        <dbReference type="EnsemblPlants" id="Solyc01g107510.3.1"/>
    </source>
</evidence>
<evidence type="ECO:0000256" key="4">
    <source>
        <dbReference type="ARBA" id="ARBA00022634"/>
    </source>
</evidence>
<comment type="function">
    <text evidence="13">Deoxycytidyl transferase involved in DNA repair. Transfers a dCMP residue from dCTP to the 3'-end of a DNA primer in a template-dependent reaction. May assist in the first step in the bypass of abasic lesions by the insertion of a nucleotide opposite the lesion. Required for normal induction of mutations by physical and chemical agents.</text>
</comment>
<keyword evidence="19" id="KW-1185">Reference proteome</keyword>
<dbReference type="Gene3D" id="3.40.1170.60">
    <property type="match status" value="1"/>
</dbReference>
<dbReference type="Pfam" id="PF11799">
    <property type="entry name" value="IMS_C"/>
    <property type="match status" value="1"/>
</dbReference>
<keyword evidence="5 13" id="KW-0808">Transferase</keyword>
<dbReference type="InterPro" id="IPR001357">
    <property type="entry name" value="BRCT_dom"/>
</dbReference>
<keyword evidence="4 13" id="KW-0237">DNA synthesis</keyword>
<dbReference type="PaxDb" id="4081-Solyc01g107510.2.1"/>
<dbReference type="Pfam" id="PF21999">
    <property type="entry name" value="IMS_HHH_1"/>
    <property type="match status" value="1"/>
</dbReference>
<feature type="compositionally biased region" description="Low complexity" evidence="15">
    <location>
        <begin position="9"/>
        <end position="26"/>
    </location>
</feature>
<dbReference type="CDD" id="cd17719">
    <property type="entry name" value="BRCT_Rev1"/>
    <property type="match status" value="1"/>
</dbReference>
<dbReference type="FunFam" id="3.40.1170.60:FF:000004">
    <property type="entry name" value="DNA repair protein REV1"/>
    <property type="match status" value="1"/>
</dbReference>
<dbReference type="GO" id="GO:0017125">
    <property type="term" value="F:deoxycytidyl transferase activity"/>
    <property type="evidence" value="ECO:0000318"/>
    <property type="project" value="GO_Central"/>
</dbReference>
<dbReference type="InterPro" id="IPR001126">
    <property type="entry name" value="UmuC"/>
</dbReference>
<evidence type="ECO:0000256" key="7">
    <source>
        <dbReference type="ARBA" id="ARBA00022723"/>
    </source>
</evidence>
<dbReference type="SMART" id="SM00292">
    <property type="entry name" value="BRCT"/>
    <property type="match status" value="1"/>
</dbReference>
<evidence type="ECO:0000256" key="9">
    <source>
        <dbReference type="ARBA" id="ARBA00022842"/>
    </source>
</evidence>
<name>A0A3Q7ES14_SOLLC</name>
<sequence length="1095" mass="120612">MEEPSRTANSGSISKRSSNSNRSNNSNKKKKKTSQNTLGMAWGANSRSASRPAFSTSPFSNFGSYMAVKNQKLHDQFEAEASSTSISGPNSSKPIFQGVSIFVDGYTVPSSQELRGYMLKHGGHFENYFSRRRVTHIICSNLPDSKVKNLRSFSRGLPVVKPTWVLDSVAANKLLNWVPYQLDQLASEVNNQPKLSAFFTKNIAIYDDTTTCSTVQAISRVGSPLSYSGPFEDPMSIEEWQSAVDLEHCALQSKDLVQTDYNEDRVEESSCSIERPELSDAASGDGSQAPFSEPSGPHNNASVCSEWMSDPVNVGPSNLKIPRSPNQQHSTLNDANFVENYFKHSRLHFIGTWRNRYRKRFPSSPGGFRCTSSGPSSSATANKTMIIHVDMDCFFVSVVIRNRPELKDKPVAICHSDNPRGTAEISSANYPARGYGVKAGMFVRDAKSCCPHLVILSYDFEAYEEVADRFYNILHKYCNKAVSCDEAFLDATDSGVEDIQIFVSVIREEILDATGCTASAGIAGNMLMARLATRIAKPDGQCYIPAEKVEEHLRELPVKALPGIGHVLEEKLNGRQITTCGQLRMISKETLQKDFGSKTGSMLWNYSRGIDDRLVGMIQESKSIGADVNWGVRFKDQKDVRSPLNIILFCAFVLMLIDSKRLLNSGTMFSVKPLQGGFITFAGVWSDREEVYLKGLSIKKRKGDAGEPVKYLGCGVCDNLSHSVTVPLATDSVDVLERIVSQLFTTSHVDVEDIRGMGLQVSKLETADSSKQGLFFAFHISLYASYDDDTNSKDSVDERQAQLQGDCSTPFIEMTAVSPSGTAGTLPPMNELDIGVIESLPPEVYSEINDMYNGKLAHFINEKRSKGKENISSVCPVAPDEAFAAHEHQYNEEEIQVVSHPNKLFADMKSETLSDATVPNMDVVIDAPVSGGISLMPSSLSQVDTSVFQELPEELRTDILELLPAHRNTESSLDASLVCANNQNCSPSISSIDLWVGNPPEWIDIFKATNCQILCVLAEMYQKAGAKKQLSSVLQRTMSKIYILPDVGTDGWDEAVSCLCELIKQYLRLKISTDIEEASVSENYGGSFYIASVTE</sequence>